<keyword evidence="2" id="KW-1133">Transmembrane helix</keyword>
<reference evidence="4" key="1">
    <citation type="submission" date="2023-07" db="EMBL/GenBank/DDBJ databases">
        <title>30 novel species of actinomycetes from the DSMZ collection.</title>
        <authorList>
            <person name="Nouioui I."/>
        </authorList>
    </citation>
    <scope>NUCLEOTIDE SEQUENCE [LARGE SCALE GENOMIC DNA]</scope>
    <source>
        <strain evidence="4">DSM 41886</strain>
    </source>
</reference>
<dbReference type="RefSeq" id="WP_311617512.1">
    <property type="nucleotide sequence ID" value="NZ_JAVREV010000005.1"/>
</dbReference>
<dbReference type="Proteomes" id="UP001183615">
    <property type="component" value="Unassembled WGS sequence"/>
</dbReference>
<gene>
    <name evidence="3" type="ORF">RM779_11060</name>
</gene>
<comment type="caution">
    <text evidence="3">The sequence shown here is derived from an EMBL/GenBank/DDBJ whole genome shotgun (WGS) entry which is preliminary data.</text>
</comment>
<feature type="compositionally biased region" description="Low complexity" evidence="1">
    <location>
        <begin position="60"/>
        <end position="72"/>
    </location>
</feature>
<keyword evidence="2" id="KW-0472">Membrane</keyword>
<sequence length="448" mass="47494">MDTARVAARAADSPDAVVLVLPLALIAAAVLVLVYLRRRGAHPSYRTVPDRWDGRPTAPPAEAQAQAAGPPADELDSRARDLLVRLDDAVFRRREQLDFAGALSGEEAVGPHRAAVADAAAEAGEALRLRLRLDDPAVRRNETERRRLLNDIIDRCTAALRRLESVAGSLAAARGLPADAAEALRAARARAAELPARLDRVAERLRSLAEAYAEPALAPVRDHPAVARERWCAAGGRLDAAERALAAGDLAAAADAVLDAEAALGEAAILADGAERWARSLQRADLALAEAIRVTEGDVAAAPHLPALREDLARAVQALADARLDTGTGRRDPFAGLRRLADGGTRLAQALESGRDRESRNRRARTLLDEALLTAGSELSAVRDYVTTHRSEVGSPARTRLAEAAHRLERALSVAPHDAATALPFAWHADALAREAHVLALRDAGAAA</sequence>
<evidence type="ECO:0000313" key="4">
    <source>
        <dbReference type="Proteomes" id="UP001183615"/>
    </source>
</evidence>
<feature type="transmembrane region" description="Helical" evidence="2">
    <location>
        <begin position="16"/>
        <end position="36"/>
    </location>
</feature>
<protein>
    <submittedName>
        <fullName evidence="3">Uncharacterized protein</fullName>
    </submittedName>
</protein>
<name>A0ABU2S358_9ACTN</name>
<evidence type="ECO:0000256" key="2">
    <source>
        <dbReference type="SAM" id="Phobius"/>
    </source>
</evidence>
<feature type="region of interest" description="Disordered" evidence="1">
    <location>
        <begin position="46"/>
        <end position="74"/>
    </location>
</feature>
<evidence type="ECO:0000313" key="3">
    <source>
        <dbReference type="EMBL" id="MDT0443131.1"/>
    </source>
</evidence>
<organism evidence="3 4">
    <name type="scientific">Streptomyces johnsoniae</name>
    <dbReference type="NCBI Taxonomy" id="3075532"/>
    <lineage>
        <taxon>Bacteria</taxon>
        <taxon>Bacillati</taxon>
        <taxon>Actinomycetota</taxon>
        <taxon>Actinomycetes</taxon>
        <taxon>Kitasatosporales</taxon>
        <taxon>Streptomycetaceae</taxon>
        <taxon>Streptomyces</taxon>
    </lineage>
</organism>
<evidence type="ECO:0000256" key="1">
    <source>
        <dbReference type="SAM" id="MobiDB-lite"/>
    </source>
</evidence>
<dbReference type="EMBL" id="JAVREV010000005">
    <property type="protein sequence ID" value="MDT0443131.1"/>
    <property type="molecule type" value="Genomic_DNA"/>
</dbReference>
<accession>A0ABU2S358</accession>
<keyword evidence="2" id="KW-0812">Transmembrane</keyword>
<keyword evidence="4" id="KW-1185">Reference proteome</keyword>
<proteinExistence type="predicted"/>